<dbReference type="InterPro" id="IPR008802">
    <property type="entry name" value="REF"/>
</dbReference>
<sequence length="252" mass="27832">MAVIQENQQPEMVDQQPEMVDQQPEMTQAEKENLKYLDFVQVATLHCVLYLSKLYHLAKENSGPLKPGVESVEGTVKTVVAPVYHKFQDVPFEVLKFVDTKVDESMGHQVPTLVREVSGQAYSAAQQAPKMAQTVVSEVQRAGLVETATGFAKNVYTKVEPSAKEAYAKYEPVAEQYAAKTWRKLNKLPLLTKVANVMVPTASVLSDKYNSAVCYTAEKGYTVSSYLPLVPKERIAKVFSGAGSEIQEPLVA</sequence>
<dbReference type="PANTHER" id="PTHR33732">
    <property type="entry name" value="REF/SRPP-LIKE PROTEIN OS05G0151300/LOC_OS05G05940"/>
    <property type="match status" value="1"/>
</dbReference>
<dbReference type="EMBL" id="JAJJMA010232315">
    <property type="protein sequence ID" value="MCL7042184.1"/>
    <property type="molecule type" value="Genomic_DNA"/>
</dbReference>
<evidence type="ECO:0000313" key="3">
    <source>
        <dbReference type="Proteomes" id="UP001177140"/>
    </source>
</evidence>
<dbReference type="Pfam" id="PF05755">
    <property type="entry name" value="REF"/>
    <property type="match status" value="1"/>
</dbReference>
<dbReference type="AlphaFoldDB" id="A0AA41VJ80"/>
<accession>A0AA41VJ80</accession>
<dbReference type="PANTHER" id="PTHR33732:SF9">
    <property type="entry name" value="REF_SRPP-LIKE PROTEIN OS05G0151300_LOC_OS05G05940"/>
    <property type="match status" value="1"/>
</dbReference>
<organism evidence="2 3">
    <name type="scientific">Papaver nudicaule</name>
    <name type="common">Iceland poppy</name>
    <dbReference type="NCBI Taxonomy" id="74823"/>
    <lineage>
        <taxon>Eukaryota</taxon>
        <taxon>Viridiplantae</taxon>
        <taxon>Streptophyta</taxon>
        <taxon>Embryophyta</taxon>
        <taxon>Tracheophyta</taxon>
        <taxon>Spermatophyta</taxon>
        <taxon>Magnoliopsida</taxon>
        <taxon>Ranunculales</taxon>
        <taxon>Papaveraceae</taxon>
        <taxon>Papaveroideae</taxon>
        <taxon>Papaver</taxon>
    </lineage>
</organism>
<keyword evidence="3" id="KW-1185">Reference proteome</keyword>
<evidence type="ECO:0000313" key="2">
    <source>
        <dbReference type="EMBL" id="MCL7042184.1"/>
    </source>
</evidence>
<comment type="caution">
    <text evidence="2">The sequence shown here is derived from an EMBL/GenBank/DDBJ whole genome shotgun (WGS) entry which is preliminary data.</text>
</comment>
<evidence type="ECO:0000256" key="1">
    <source>
        <dbReference type="ARBA" id="ARBA00009737"/>
    </source>
</evidence>
<gene>
    <name evidence="2" type="ORF">MKW94_025562</name>
</gene>
<dbReference type="Proteomes" id="UP001177140">
    <property type="component" value="Unassembled WGS sequence"/>
</dbReference>
<comment type="similarity">
    <text evidence="1">Belongs to the REF/SRPP family.</text>
</comment>
<reference evidence="2" key="1">
    <citation type="submission" date="2022-03" db="EMBL/GenBank/DDBJ databases">
        <title>A functionally conserved STORR gene fusion in Papaver species that diverged 16.8 million years ago.</title>
        <authorList>
            <person name="Catania T."/>
        </authorList>
    </citation>
    <scope>NUCLEOTIDE SEQUENCE</scope>
    <source>
        <strain evidence="2">S-191538</strain>
    </source>
</reference>
<proteinExistence type="inferred from homology"/>
<protein>
    <submittedName>
        <fullName evidence="2">Uncharacterized protein</fullName>
    </submittedName>
</protein>
<name>A0AA41VJ80_PAPNU</name>